<dbReference type="AlphaFoldDB" id="A0A832I1T2"/>
<dbReference type="InterPro" id="IPR000706">
    <property type="entry name" value="AGPR_type-1"/>
</dbReference>
<gene>
    <name evidence="5 9" type="primary">argC</name>
    <name evidence="9" type="ORF">ENR23_09145</name>
</gene>
<evidence type="ECO:0000259" key="8">
    <source>
        <dbReference type="SMART" id="SM00859"/>
    </source>
</evidence>
<dbReference type="GO" id="GO:0070401">
    <property type="term" value="F:NADP+ binding"/>
    <property type="evidence" value="ECO:0007669"/>
    <property type="project" value="InterPro"/>
</dbReference>
<evidence type="ECO:0000313" key="9">
    <source>
        <dbReference type="EMBL" id="HGZ43574.1"/>
    </source>
</evidence>
<keyword evidence="4 5" id="KW-0560">Oxidoreductase</keyword>
<dbReference type="InterPro" id="IPR000534">
    <property type="entry name" value="Semialdehyde_DH_NAD-bd"/>
</dbReference>
<dbReference type="InterPro" id="IPR023013">
    <property type="entry name" value="AGPR_AS"/>
</dbReference>
<dbReference type="Gene3D" id="3.30.360.10">
    <property type="entry name" value="Dihydrodipicolinate Reductase, domain 2"/>
    <property type="match status" value="1"/>
</dbReference>
<evidence type="ECO:0000256" key="7">
    <source>
        <dbReference type="SAM" id="MobiDB-lite"/>
    </source>
</evidence>
<comment type="similarity">
    <text evidence="5">Belongs to the NAGSA dehydrogenase family. Type 1 subfamily.</text>
</comment>
<evidence type="ECO:0000256" key="2">
    <source>
        <dbReference type="ARBA" id="ARBA00022605"/>
    </source>
</evidence>
<dbReference type="Pfam" id="PF01118">
    <property type="entry name" value="Semialdhyde_dh"/>
    <property type="match status" value="1"/>
</dbReference>
<comment type="pathway">
    <text evidence="5">Amino-acid biosynthesis; L-arginine biosynthesis; N(2)-acetyl-L-ornithine from L-glutamate: step 3/4.</text>
</comment>
<keyword evidence="2 5" id="KW-0028">Amino-acid biosynthesis</keyword>
<dbReference type="GO" id="GO:0051287">
    <property type="term" value="F:NAD binding"/>
    <property type="evidence" value="ECO:0007669"/>
    <property type="project" value="InterPro"/>
</dbReference>
<dbReference type="GO" id="GO:0006526">
    <property type="term" value="P:L-arginine biosynthetic process"/>
    <property type="evidence" value="ECO:0007669"/>
    <property type="project" value="UniProtKB-UniRule"/>
</dbReference>
<dbReference type="SUPFAM" id="SSF51735">
    <property type="entry name" value="NAD(P)-binding Rossmann-fold domains"/>
    <property type="match status" value="1"/>
</dbReference>
<dbReference type="PANTHER" id="PTHR32338:SF10">
    <property type="entry name" value="N-ACETYL-GAMMA-GLUTAMYL-PHOSPHATE REDUCTASE, CHLOROPLASTIC-RELATED"/>
    <property type="match status" value="1"/>
</dbReference>
<dbReference type="NCBIfam" id="TIGR01850">
    <property type="entry name" value="argC"/>
    <property type="match status" value="1"/>
</dbReference>
<sequence length="400" mass="40124">MSGTIPVTGATLDAAAATAGPRTGGAAAAPAAGPGAASPPATGAAAPAACAPAAGLAARAQGRAARIAVAVLGASGYSGMEFARLALGHPGLSLAALASREHAGRRAHELLPGTDPRAVALPEVVAPDALEGLLADGVFDTLVACLPHGAWKAFEAEHPALAERTPLVVDLSADHRDGSGGYVYGLPEAFRASLPGARRIANPGCYPTAATLALMPAAERGWLAGPVTVHALSGVTGAGRSPALKTSFAELDGGASLYKVGTVHQHVAEMERSLARLGAAAPVAFAPQLAPMARGILLTANVALAAPVAPEEAHAVYAARYADEPFVRVLAPGEWPETRAVRSSNRCDVAVTTLHGGTHLLVAAALDNLVKGAAGQAIQNLNLQLGWPEAWGLPVHGSPW</sequence>
<protein>
    <recommendedName>
        <fullName evidence="5">N-acetyl-gamma-glutamyl-phosphate reductase</fullName>
        <shortName evidence="5">AGPR</shortName>
        <ecNumber evidence="5">1.2.1.38</ecNumber>
    </recommendedName>
    <alternativeName>
        <fullName evidence="5">N-acetyl-glutamate semialdehyde dehydrogenase</fullName>
        <shortName evidence="5">NAGSA dehydrogenase</shortName>
    </alternativeName>
</protein>
<dbReference type="EC" id="1.2.1.38" evidence="5"/>
<keyword evidence="3 5" id="KW-0521">NADP</keyword>
<dbReference type="InterPro" id="IPR050085">
    <property type="entry name" value="AGPR"/>
</dbReference>
<keyword evidence="5" id="KW-0963">Cytoplasm</keyword>
<comment type="catalytic activity">
    <reaction evidence="5">
        <text>N-acetyl-L-glutamate 5-semialdehyde + phosphate + NADP(+) = N-acetyl-L-glutamyl 5-phosphate + NADPH + H(+)</text>
        <dbReference type="Rhea" id="RHEA:21588"/>
        <dbReference type="ChEBI" id="CHEBI:15378"/>
        <dbReference type="ChEBI" id="CHEBI:29123"/>
        <dbReference type="ChEBI" id="CHEBI:43474"/>
        <dbReference type="ChEBI" id="CHEBI:57783"/>
        <dbReference type="ChEBI" id="CHEBI:57936"/>
        <dbReference type="ChEBI" id="CHEBI:58349"/>
        <dbReference type="EC" id="1.2.1.38"/>
    </reaction>
</comment>
<dbReference type="SMART" id="SM00859">
    <property type="entry name" value="Semialdhyde_dh"/>
    <property type="match status" value="1"/>
</dbReference>
<dbReference type="GO" id="GO:0003942">
    <property type="term" value="F:N-acetyl-gamma-glutamyl-phosphate reductase activity"/>
    <property type="evidence" value="ECO:0007669"/>
    <property type="project" value="UniProtKB-UniRule"/>
</dbReference>
<dbReference type="EMBL" id="DSQF01000018">
    <property type="protein sequence ID" value="HGZ43574.1"/>
    <property type="molecule type" value="Genomic_DNA"/>
</dbReference>
<reference evidence="9" key="1">
    <citation type="journal article" date="2020" name="mSystems">
        <title>Genome- and Community-Level Interaction Insights into Carbon Utilization and Element Cycling Functions of Hydrothermarchaeota in Hydrothermal Sediment.</title>
        <authorList>
            <person name="Zhou Z."/>
            <person name="Liu Y."/>
            <person name="Xu W."/>
            <person name="Pan J."/>
            <person name="Luo Z.H."/>
            <person name="Li M."/>
        </authorList>
    </citation>
    <scope>NUCLEOTIDE SEQUENCE [LARGE SCALE GENOMIC DNA]</scope>
    <source>
        <strain evidence="9">SpSt-381</strain>
    </source>
</reference>
<organism evidence="9">
    <name type="scientific">Eiseniibacteriota bacterium</name>
    <dbReference type="NCBI Taxonomy" id="2212470"/>
    <lineage>
        <taxon>Bacteria</taxon>
        <taxon>Candidatus Eiseniibacteriota</taxon>
    </lineage>
</organism>
<dbReference type="HAMAP" id="MF_00150">
    <property type="entry name" value="ArgC_type1"/>
    <property type="match status" value="1"/>
</dbReference>
<proteinExistence type="inferred from homology"/>
<evidence type="ECO:0000256" key="3">
    <source>
        <dbReference type="ARBA" id="ARBA00022857"/>
    </source>
</evidence>
<evidence type="ECO:0000256" key="4">
    <source>
        <dbReference type="ARBA" id="ARBA00023002"/>
    </source>
</evidence>
<keyword evidence="1 5" id="KW-0055">Arginine biosynthesis</keyword>
<dbReference type="GO" id="GO:0005737">
    <property type="term" value="C:cytoplasm"/>
    <property type="evidence" value="ECO:0007669"/>
    <property type="project" value="UniProtKB-SubCell"/>
</dbReference>
<dbReference type="PROSITE" id="PS01224">
    <property type="entry name" value="ARGC"/>
    <property type="match status" value="1"/>
</dbReference>
<name>A0A832I1T2_UNCEI</name>
<dbReference type="SUPFAM" id="SSF55347">
    <property type="entry name" value="Glyceraldehyde-3-phosphate dehydrogenase-like, C-terminal domain"/>
    <property type="match status" value="1"/>
</dbReference>
<feature type="region of interest" description="Disordered" evidence="7">
    <location>
        <begin position="20"/>
        <end position="44"/>
    </location>
</feature>
<evidence type="ECO:0000256" key="5">
    <source>
        <dbReference type="HAMAP-Rule" id="MF_00150"/>
    </source>
</evidence>
<accession>A0A832I1T2</accession>
<feature type="active site" evidence="5 6">
    <location>
        <position position="205"/>
    </location>
</feature>
<comment type="caution">
    <text evidence="9">The sequence shown here is derived from an EMBL/GenBank/DDBJ whole genome shotgun (WGS) entry which is preliminary data.</text>
</comment>
<evidence type="ECO:0000256" key="1">
    <source>
        <dbReference type="ARBA" id="ARBA00022571"/>
    </source>
</evidence>
<dbReference type="InterPro" id="IPR036291">
    <property type="entry name" value="NAD(P)-bd_dom_sf"/>
</dbReference>
<dbReference type="Gene3D" id="3.40.50.720">
    <property type="entry name" value="NAD(P)-binding Rossmann-like Domain"/>
    <property type="match status" value="1"/>
</dbReference>
<dbReference type="InterPro" id="IPR058924">
    <property type="entry name" value="AGPR_dimerisation_dom"/>
</dbReference>
<evidence type="ECO:0000256" key="6">
    <source>
        <dbReference type="PROSITE-ProRule" id="PRU10010"/>
    </source>
</evidence>
<comment type="subcellular location">
    <subcellularLocation>
        <location evidence="5">Cytoplasm</location>
    </subcellularLocation>
</comment>
<dbReference type="CDD" id="cd23934">
    <property type="entry name" value="AGPR_1_C"/>
    <property type="match status" value="1"/>
</dbReference>
<dbReference type="Pfam" id="PF22698">
    <property type="entry name" value="Semialdhyde_dhC_1"/>
    <property type="match status" value="1"/>
</dbReference>
<dbReference type="PANTHER" id="PTHR32338">
    <property type="entry name" value="N-ACETYL-GAMMA-GLUTAMYL-PHOSPHATE REDUCTASE, CHLOROPLASTIC-RELATED-RELATED"/>
    <property type="match status" value="1"/>
</dbReference>
<feature type="domain" description="Semialdehyde dehydrogenase NAD-binding" evidence="8">
    <location>
        <begin position="68"/>
        <end position="197"/>
    </location>
</feature>
<dbReference type="UniPathway" id="UPA00068">
    <property type="reaction ID" value="UER00108"/>
</dbReference>
<comment type="function">
    <text evidence="5">Catalyzes the NADPH-dependent reduction of N-acetyl-5-glutamyl phosphate to yield N-acetyl-L-glutamate 5-semialdehyde.</text>
</comment>